<dbReference type="InterPro" id="IPR057596">
    <property type="entry name" value="RDRP_core"/>
</dbReference>
<gene>
    <name evidence="5" type="ORF">PEVE_00000800</name>
</gene>
<dbReference type="InterPro" id="IPR041677">
    <property type="entry name" value="DNA2/NAM7_AAA_11"/>
</dbReference>
<evidence type="ECO:0000256" key="1">
    <source>
        <dbReference type="SAM" id="MobiDB-lite"/>
    </source>
</evidence>
<sequence>MGFKEIQDDGKGRPLIYFGRKEAGLQSDKVKVKTIAVDITRRDGKNYEWKDFKVEVRDGSLNSMCPLYRDYDPVNFLIVHFSPAAPFDAIMMFLKEGVILRFKNSAQERYVFFGHSASQLRERTCVLYNEKQDSVEEILAHFGEFDKIQDVAKRAARIGLLFSTAKVACWVPEEKISVVADVERDKYNFTDGCGFISTECAQQVTHNLNIENVYEGIKRHQIPSVFQIRTKGCKGVLCHNPTLEEGLQIRPSMEKFTWKRTGPHPLGIVDKGFSRPNEFGSLNKQYIMLLSALGIPDEVFLQKQEQYFEELKDITTKPEVAFKYLCVSGEFELAEQFWKTCQINEKIKKSLEHFRNRVREPQQSKPNPLHKARKSAALKLKIPIEQSRNVYGVCDPSGTLKPKTVFFQPTIRGSPIILNDRKVVVAKNPCYHPGDIRVLHCTDVPECHHLVDCIVFPTQGRRPHADEIAGSDLDGDKFFVCWDNDLVPKRDMSPCQYPAAKPFKRSSPSREDFLKYFARYNNATVGKLDNLFDRWADSKGINSTECKAVAALFSRAIDAAKTGERVLIPLSIGNAPHKNDNMEKFVWQKLYQRAKLFENEQIMENTILGKVENFEEEDMLNVIGNQESRLSEYRLFRFLYKWCHQPHEEKDISNYISHIDFTKFSEEQRRLLPADIPRVELKSLLQPLYQSRILSRDDIEVFKLERGYERRWNLVYRAEDGDISWNVLNNVLNSPLEKLLVFDFLLGGIQWVISLTLCVPLASSEVLTLSDEDGTSQAFVSVNVHSRERHVLELKGGYSFALEGKRLDIYTGKKQNTFICLREDENDHVPIMSVALDRFKSNLPALILCAEASLFKETQILVKLGPVFYAFNNRGVRRTLRLSAADDSSLKVNSGGEEKHSEFVSRKDDFPDLHCDPDELVSDLEKLFLKLHKLLEKSQLKSSHLDEIHDQMMSLVDEKEKHQIACHLESVLWRSSVSISFKKTDHYKSLLICLLNGLQEINVDVVLGETVLITLVGRVRRYLESLWKRDVRFTVDQMYEISDAIILGNDYNTGCRITQVIREGDFPLDGFISHPNALPYFLHWISLTTLESLAEIKEAILASHKMHPRDFVKAEALPSSAEGLSFTMLIAAGCPFFRPADGVALSRSGVSNREFVGEITEINGMFLSITVVWPVNVDEGSVKDIGNGTWCLHKFPSLVGYKRTTSALKAFQDMTSCGQSIYEEIVGTFCTSSPASPTAHDETENVEEGVQEASNGLPGLRADKVVSVLSSTFERWASGNESQNIAVQEATSDESAITLIQGPPGSGKTVTSAEIVRRWLLSSDDQVLLVAETNEGVDNLLKKLLDHGIRKENILRFGSSGWKVAKELEELTFESRYREQVSDKKDRKRIDKKIAKKIIESSKVLCTTCISAGSALLDGIVFRRVLIDEASQATEPAILVSLSHGCQKAVLVGDDQQLPPMVLSELAKGPGLLSEPMFSRLRKAGFPVRMLEIQYRMHPSIASFPSTQFYDGRLRSGVSEEQRKAPAGFAWPNVKKPVAFLTTPNSAQEMSKASSKLNDFEAGKVRQVIQDLLAAGDVTDNEIGIITPYKAQLKLITDKMKGLANFSVRTVDGFQGQERDLIVFSAVRCNEHGYVGFLDDAKRMNVLLTRARKGLIVIGNKQTLQNCELWNDWIQWVEKNKLASECTPDCATEKEIPVSSSAERRGRGCGFSQRGLERGQRGRRGGRGGNSSQQRANMSHKRK</sequence>
<keyword evidence="6" id="KW-1185">Reference proteome</keyword>
<feature type="domain" description="DNA2/NAM7 helicase-like C-terminal" evidence="4">
    <location>
        <begin position="1474"/>
        <end position="1661"/>
    </location>
</feature>
<comment type="caution">
    <text evidence="5">The sequence shown here is derived from an EMBL/GenBank/DDBJ whole genome shotgun (WGS) entry which is preliminary data.</text>
</comment>
<reference evidence="5 6" key="1">
    <citation type="submission" date="2022-05" db="EMBL/GenBank/DDBJ databases">
        <authorList>
            <consortium name="Genoscope - CEA"/>
            <person name="William W."/>
        </authorList>
    </citation>
    <scope>NUCLEOTIDE SEQUENCE [LARGE SCALE GENOMIC DNA]</scope>
</reference>
<evidence type="ECO:0000259" key="2">
    <source>
        <dbReference type="Pfam" id="PF05183"/>
    </source>
</evidence>
<organism evidence="5 6">
    <name type="scientific">Porites evermanni</name>
    <dbReference type="NCBI Taxonomy" id="104178"/>
    <lineage>
        <taxon>Eukaryota</taxon>
        <taxon>Metazoa</taxon>
        <taxon>Cnidaria</taxon>
        <taxon>Anthozoa</taxon>
        <taxon>Hexacorallia</taxon>
        <taxon>Scleractinia</taxon>
        <taxon>Fungiina</taxon>
        <taxon>Poritidae</taxon>
        <taxon>Porites</taxon>
    </lineage>
</organism>
<dbReference type="SUPFAM" id="SSF52540">
    <property type="entry name" value="P-loop containing nucleoside triphosphate hydrolases"/>
    <property type="match status" value="1"/>
</dbReference>
<evidence type="ECO:0000313" key="5">
    <source>
        <dbReference type="EMBL" id="CAH3152626.1"/>
    </source>
</evidence>
<dbReference type="Pfam" id="PF05183">
    <property type="entry name" value="RdRP"/>
    <property type="match status" value="1"/>
</dbReference>
<dbReference type="EMBL" id="CALNXI010001039">
    <property type="protein sequence ID" value="CAH3152626.1"/>
    <property type="molecule type" value="Genomic_DNA"/>
</dbReference>
<dbReference type="CDD" id="cd18808">
    <property type="entry name" value="SF1_C_Upf1"/>
    <property type="match status" value="1"/>
</dbReference>
<dbReference type="PANTHER" id="PTHR23079:SF55">
    <property type="entry name" value="RNA-DIRECTED RNA POLYMERASE"/>
    <property type="match status" value="1"/>
</dbReference>
<dbReference type="Pfam" id="PF13086">
    <property type="entry name" value="AAA_11"/>
    <property type="match status" value="1"/>
</dbReference>
<dbReference type="Proteomes" id="UP001159427">
    <property type="component" value="Unassembled WGS sequence"/>
</dbReference>
<dbReference type="InterPro" id="IPR007855">
    <property type="entry name" value="RDRP"/>
</dbReference>
<dbReference type="PANTHER" id="PTHR23079">
    <property type="entry name" value="RNA-DEPENDENT RNA POLYMERASE"/>
    <property type="match status" value="1"/>
</dbReference>
<proteinExistence type="predicted"/>
<dbReference type="Gene3D" id="3.40.50.300">
    <property type="entry name" value="P-loop containing nucleotide triphosphate hydrolases"/>
    <property type="match status" value="2"/>
</dbReference>
<protein>
    <recommendedName>
        <fullName evidence="7">RNA-directed RNA polymerase</fullName>
    </recommendedName>
</protein>
<dbReference type="InterPro" id="IPR041679">
    <property type="entry name" value="DNA2/NAM7-like_C"/>
</dbReference>
<dbReference type="InterPro" id="IPR047187">
    <property type="entry name" value="SF1_C_Upf1"/>
</dbReference>
<name>A0ABN8PX57_9CNID</name>
<dbReference type="Pfam" id="PF13087">
    <property type="entry name" value="AAA_12"/>
    <property type="match status" value="1"/>
</dbReference>
<evidence type="ECO:0008006" key="7">
    <source>
        <dbReference type="Google" id="ProtNLM"/>
    </source>
</evidence>
<dbReference type="InterPro" id="IPR027417">
    <property type="entry name" value="P-loop_NTPase"/>
</dbReference>
<evidence type="ECO:0000313" key="6">
    <source>
        <dbReference type="Proteomes" id="UP001159427"/>
    </source>
</evidence>
<evidence type="ECO:0000259" key="3">
    <source>
        <dbReference type="Pfam" id="PF13086"/>
    </source>
</evidence>
<feature type="region of interest" description="Disordered" evidence="1">
    <location>
        <begin position="1694"/>
        <end position="1743"/>
    </location>
</feature>
<feature type="compositionally biased region" description="Basic and acidic residues" evidence="1">
    <location>
        <begin position="1694"/>
        <end position="1706"/>
    </location>
</feature>
<feature type="domain" description="DNA2/NAM7 helicase helicase" evidence="3">
    <location>
        <begin position="1384"/>
        <end position="1465"/>
    </location>
</feature>
<evidence type="ECO:0000259" key="4">
    <source>
        <dbReference type="Pfam" id="PF13087"/>
    </source>
</evidence>
<feature type="domain" description="RDRP core" evidence="2">
    <location>
        <begin position="61"/>
        <end position="582"/>
    </location>
</feature>
<accession>A0ABN8PX57</accession>